<feature type="region of interest" description="Disordered" evidence="4">
    <location>
        <begin position="261"/>
        <end position="280"/>
    </location>
</feature>
<feature type="transmembrane region" description="Helical" evidence="5">
    <location>
        <begin position="139"/>
        <end position="161"/>
    </location>
</feature>
<feature type="transmembrane region" description="Helical" evidence="5">
    <location>
        <begin position="51"/>
        <end position="72"/>
    </location>
</feature>
<dbReference type="Proteomes" id="UP000677228">
    <property type="component" value="Unassembled WGS sequence"/>
</dbReference>
<evidence type="ECO:0000313" key="9">
    <source>
        <dbReference type="EMBL" id="CAF3980582.1"/>
    </source>
</evidence>
<reference evidence="6" key="1">
    <citation type="submission" date="2021-02" db="EMBL/GenBank/DDBJ databases">
        <authorList>
            <person name="Nowell W R."/>
        </authorList>
    </citation>
    <scope>NUCLEOTIDE SEQUENCE</scope>
</reference>
<accession>A0A813XCU6</accession>
<keyword evidence="10" id="KW-1185">Reference proteome</keyword>
<protein>
    <submittedName>
        <fullName evidence="6">Uncharacterized protein</fullName>
    </submittedName>
</protein>
<dbReference type="EMBL" id="CAJOBC010001101">
    <property type="protein sequence ID" value="CAF3655579.1"/>
    <property type="molecule type" value="Genomic_DNA"/>
</dbReference>
<evidence type="ECO:0000313" key="10">
    <source>
        <dbReference type="Proteomes" id="UP000663829"/>
    </source>
</evidence>
<feature type="transmembrane region" description="Helical" evidence="5">
    <location>
        <begin position="675"/>
        <end position="697"/>
    </location>
</feature>
<evidence type="ECO:0000256" key="1">
    <source>
        <dbReference type="ARBA" id="ARBA00022692"/>
    </source>
</evidence>
<feature type="transmembrane region" description="Helical" evidence="5">
    <location>
        <begin position="630"/>
        <end position="654"/>
    </location>
</feature>
<keyword evidence="1 5" id="KW-0812">Transmembrane</keyword>
<feature type="compositionally biased region" description="Basic and acidic residues" evidence="4">
    <location>
        <begin position="287"/>
        <end position="298"/>
    </location>
</feature>
<keyword evidence="2 5" id="KW-1133">Transmembrane helix</keyword>
<evidence type="ECO:0000313" key="7">
    <source>
        <dbReference type="EMBL" id="CAF1169122.1"/>
    </source>
</evidence>
<evidence type="ECO:0000256" key="4">
    <source>
        <dbReference type="SAM" id="MobiDB-lite"/>
    </source>
</evidence>
<feature type="transmembrane region" description="Helical" evidence="5">
    <location>
        <begin position="114"/>
        <end position="133"/>
    </location>
</feature>
<feature type="region of interest" description="Disordered" evidence="4">
    <location>
        <begin position="287"/>
        <end position="308"/>
    </location>
</feature>
<comment type="caution">
    <text evidence="6">The sequence shown here is derived from an EMBL/GenBank/DDBJ whole genome shotgun (WGS) entry which is preliminary data.</text>
</comment>
<dbReference type="Proteomes" id="UP000682733">
    <property type="component" value="Unassembled WGS sequence"/>
</dbReference>
<dbReference type="PANTHER" id="PTHR23121:SF9">
    <property type="entry name" value="SODIUM-DEPENDENT GLUCOSE TRANSPORTER 1"/>
    <property type="match status" value="1"/>
</dbReference>
<feature type="transmembrane region" description="Helical" evidence="5">
    <location>
        <begin position="589"/>
        <end position="610"/>
    </location>
</feature>
<dbReference type="AlphaFoldDB" id="A0A813XCU6"/>
<dbReference type="Proteomes" id="UP000681722">
    <property type="component" value="Unassembled WGS sequence"/>
</dbReference>
<feature type="compositionally biased region" description="Low complexity" evidence="4">
    <location>
        <begin position="261"/>
        <end position="275"/>
    </location>
</feature>
<dbReference type="EMBL" id="CAJOBA010034226">
    <property type="protein sequence ID" value="CAF3980582.1"/>
    <property type="molecule type" value="Genomic_DNA"/>
</dbReference>
<dbReference type="InterPro" id="IPR036259">
    <property type="entry name" value="MFS_trans_sf"/>
</dbReference>
<evidence type="ECO:0000256" key="5">
    <source>
        <dbReference type="SAM" id="Phobius"/>
    </source>
</evidence>
<sequence length="860" mass="97032">MMVEDEDDEEVILDKRTLLQPNPTSSLPLSGVNRFNIKVYDEVKLLKVQTALLGATCISIGMFVGILGPTFIFSANKIQTDVAAVIWLIALKGIGFFIGTLLSVYLYSWFNTCCLLGLSCLSISFGVCSLPLITDLATFYLTALILGVGLAISINGIDALYNRLWTRRSLAPVPWLHLLLALGAVLSTLLLIPTSISNDKLNIINNNTRKDQIGNNRLRRQDDKESISDKLAYTVFKNSSNETYYLLSNTSLSMIDINSSMSTTTTTPSHPGKPSLVDTKDLSQVHVSKPEDTPKELDSPSLAQSTNHDESSCTKIYCCYDRNETKNSSTAFVCRSDVPDKSDQLICEQIIQNCQQQRLCVTLTNYLCKIDEVCNVKEKEQQTVVNNCSMTIIDMEYMMNLKSTDLPMITKSNVTIKDTTEAPRPIALSTTTPSTTTITTTTITTTTTTTIHSTTKISTIHVDITLPIITSTTTITTTTIVPHHKPSYAKSDKDDLSENLFYSKVGNFFHSIHSIQVLYLFLSLCFLLLGIFYSVLAIRGSDVSSSAPQQPTTASHFLTSFLSRKSLQQRQNSSPQTSLLFADNSSLKFISILILFYLFLSSIEHSSIYLTYLFGIQLNQSQLSSLLMQFLFFFGLFLGRLFDIFIEYGCYLLNTRIITRTKKQSDRFHSISLKFCILIRLFLLFTISSTLTFSHLFQQTTTASVLPSRQTLYSTFFLIGFIIASLPSLILLWLERDLTLNERLLKIIVLTMTTSEIFFPPFIYYTMRKYILSFIFYLFLSSCLSLVIFIFLLYSSKKWHRKQLYRILPTSMEVEMRDDDINDDEEETANGLVGTESALGNEQQQTRLTQTLEQKTYKLH</sequence>
<proteinExistence type="predicted"/>
<evidence type="ECO:0000256" key="3">
    <source>
        <dbReference type="ARBA" id="ARBA00023136"/>
    </source>
</evidence>
<evidence type="ECO:0000313" key="8">
    <source>
        <dbReference type="EMBL" id="CAF3655579.1"/>
    </source>
</evidence>
<evidence type="ECO:0000313" key="6">
    <source>
        <dbReference type="EMBL" id="CAF0868137.1"/>
    </source>
</evidence>
<dbReference type="SUPFAM" id="SSF103473">
    <property type="entry name" value="MFS general substrate transporter"/>
    <property type="match status" value="1"/>
</dbReference>
<evidence type="ECO:0000256" key="2">
    <source>
        <dbReference type="ARBA" id="ARBA00022989"/>
    </source>
</evidence>
<dbReference type="EMBL" id="CAJNOK010012702">
    <property type="protein sequence ID" value="CAF1169122.1"/>
    <property type="molecule type" value="Genomic_DNA"/>
</dbReference>
<dbReference type="EMBL" id="CAJNOQ010001101">
    <property type="protein sequence ID" value="CAF0868137.1"/>
    <property type="molecule type" value="Genomic_DNA"/>
</dbReference>
<feature type="transmembrane region" description="Helical" evidence="5">
    <location>
        <begin position="84"/>
        <end position="107"/>
    </location>
</feature>
<keyword evidence="3 5" id="KW-0472">Membrane</keyword>
<dbReference type="Proteomes" id="UP000663829">
    <property type="component" value="Unassembled WGS sequence"/>
</dbReference>
<name>A0A813XCU6_9BILA</name>
<dbReference type="PANTHER" id="PTHR23121">
    <property type="entry name" value="SODIUM-DEPENDENT GLUCOSE TRANSPORTER 1"/>
    <property type="match status" value="1"/>
</dbReference>
<dbReference type="OrthoDB" id="10049773at2759"/>
<gene>
    <name evidence="6" type="ORF">GPM918_LOCUS6952</name>
    <name evidence="7" type="ORF">OVA965_LOCUS22478</name>
    <name evidence="8" type="ORF">SRO942_LOCUS6952</name>
    <name evidence="9" type="ORF">TMI583_LOCUS23192</name>
</gene>
<feature type="transmembrane region" description="Helical" evidence="5">
    <location>
        <begin position="173"/>
        <end position="192"/>
    </location>
</feature>
<organism evidence="6 10">
    <name type="scientific">Didymodactylos carnosus</name>
    <dbReference type="NCBI Taxonomy" id="1234261"/>
    <lineage>
        <taxon>Eukaryota</taxon>
        <taxon>Metazoa</taxon>
        <taxon>Spiralia</taxon>
        <taxon>Gnathifera</taxon>
        <taxon>Rotifera</taxon>
        <taxon>Eurotatoria</taxon>
        <taxon>Bdelloidea</taxon>
        <taxon>Philodinida</taxon>
        <taxon>Philodinidae</taxon>
        <taxon>Didymodactylos</taxon>
    </lineage>
</organism>
<feature type="transmembrane region" description="Helical" evidence="5">
    <location>
        <begin position="744"/>
        <end position="764"/>
    </location>
</feature>
<feature type="transmembrane region" description="Helical" evidence="5">
    <location>
        <begin position="712"/>
        <end position="732"/>
    </location>
</feature>
<feature type="transmembrane region" description="Helical" evidence="5">
    <location>
        <begin position="770"/>
        <end position="794"/>
    </location>
</feature>
<feature type="transmembrane region" description="Helical" evidence="5">
    <location>
        <begin position="517"/>
        <end position="538"/>
    </location>
</feature>